<proteinExistence type="predicted"/>
<dbReference type="Pfam" id="PF17853">
    <property type="entry name" value="GGDEF_2"/>
    <property type="match status" value="1"/>
</dbReference>
<dbReference type="InterPro" id="IPR018060">
    <property type="entry name" value="HTH_AraC"/>
</dbReference>
<sequence>MLKAVIFDDEYIVLQGLRAMIDWSKYGIELVGTATDGNAAWSLFEAHRPDIVFTDIRMPGMDGLQVIEKILAAAPDTMCIVFSGFNEFEYVKRALKLGVADYLEKPITIPMIEDAITKTIERIEREKAVSSLQLKWEDSRQELLEKATLDLLLRGEEAEVKWRDSFGRKADEVTGVTVITLSRDDLTLDDADSYQAIHVRNGLEHLIAVLHFQEDATDVWNQLLYWTEPAGVGRTYEQITDAGKSYREALQALRYGQFMEEKGWTRFEDIGENPKIPASLSEQEEAVIFYMRTGDKAGLLGQLDLFIKQLESERLNPDIMEREILKLVYLAMEIAKETGEDVYKIRQADYLPHLEIRSIRTKEEMFAWLRAQMEMLMDWTLDVRSNAKHEAVESACAYMKQHYNEDLTLQEVSEHVGMNATYFSLLFKEEMGQSYIKYLTQLRMERAKELLREGYKIADVSEKVGYHSYRHFSELFKKHVGMKPGQYKDSF</sequence>
<evidence type="ECO:0000256" key="6">
    <source>
        <dbReference type="ARBA" id="ARBA00023125"/>
    </source>
</evidence>
<evidence type="ECO:0000256" key="7">
    <source>
        <dbReference type="ARBA" id="ARBA00023163"/>
    </source>
</evidence>
<reference evidence="11 12" key="1">
    <citation type="submission" date="2024-09" db="EMBL/GenBank/DDBJ databases">
        <authorList>
            <person name="Sun Q."/>
            <person name="Mori K."/>
        </authorList>
    </citation>
    <scope>NUCLEOTIDE SEQUENCE [LARGE SCALE GENOMIC DNA]</scope>
    <source>
        <strain evidence="11 12">JCM 11201</strain>
    </source>
</reference>
<keyword evidence="3 8" id="KW-0597">Phosphoprotein</keyword>
<dbReference type="Gene3D" id="3.40.50.2300">
    <property type="match status" value="1"/>
</dbReference>
<dbReference type="SUPFAM" id="SSF52172">
    <property type="entry name" value="CheY-like"/>
    <property type="match status" value="1"/>
</dbReference>
<comment type="caution">
    <text evidence="11">The sequence shown here is derived from an EMBL/GenBank/DDBJ whole genome shotgun (WGS) entry which is preliminary data.</text>
</comment>
<evidence type="ECO:0000256" key="2">
    <source>
        <dbReference type="ARBA" id="ARBA00022490"/>
    </source>
</evidence>
<feature type="domain" description="Response regulatory" evidence="10">
    <location>
        <begin position="3"/>
        <end position="120"/>
    </location>
</feature>
<dbReference type="PROSITE" id="PS50110">
    <property type="entry name" value="RESPONSE_REGULATORY"/>
    <property type="match status" value="1"/>
</dbReference>
<dbReference type="PANTHER" id="PTHR42713:SF3">
    <property type="entry name" value="TRANSCRIPTIONAL REGULATORY PROTEIN HPTR"/>
    <property type="match status" value="1"/>
</dbReference>
<name>A0ABV5WDI6_9BACI</name>
<evidence type="ECO:0000256" key="8">
    <source>
        <dbReference type="PROSITE-ProRule" id="PRU00169"/>
    </source>
</evidence>
<evidence type="ECO:0000256" key="4">
    <source>
        <dbReference type="ARBA" id="ARBA00023012"/>
    </source>
</evidence>
<dbReference type="CDD" id="cd17536">
    <property type="entry name" value="REC_YesN-like"/>
    <property type="match status" value="1"/>
</dbReference>
<dbReference type="Proteomes" id="UP001589609">
    <property type="component" value="Unassembled WGS sequence"/>
</dbReference>
<evidence type="ECO:0000313" key="12">
    <source>
        <dbReference type="Proteomes" id="UP001589609"/>
    </source>
</evidence>
<dbReference type="Gene3D" id="1.10.10.60">
    <property type="entry name" value="Homeodomain-like"/>
    <property type="match status" value="2"/>
</dbReference>
<keyword evidence="4" id="KW-0902">Two-component regulatory system</keyword>
<gene>
    <name evidence="11" type="ORF">ACFFMS_09195</name>
</gene>
<organism evidence="11 12">
    <name type="scientific">Ectobacillus funiculus</name>
    <dbReference type="NCBI Taxonomy" id="137993"/>
    <lineage>
        <taxon>Bacteria</taxon>
        <taxon>Bacillati</taxon>
        <taxon>Bacillota</taxon>
        <taxon>Bacilli</taxon>
        <taxon>Bacillales</taxon>
        <taxon>Bacillaceae</taxon>
        <taxon>Ectobacillus</taxon>
    </lineage>
</organism>
<keyword evidence="12" id="KW-1185">Reference proteome</keyword>
<dbReference type="InterPro" id="IPR051552">
    <property type="entry name" value="HptR"/>
</dbReference>
<keyword evidence="2" id="KW-0963">Cytoplasm</keyword>
<dbReference type="InterPro" id="IPR011006">
    <property type="entry name" value="CheY-like_superfamily"/>
</dbReference>
<evidence type="ECO:0000256" key="3">
    <source>
        <dbReference type="ARBA" id="ARBA00022553"/>
    </source>
</evidence>
<dbReference type="PROSITE" id="PS00041">
    <property type="entry name" value="HTH_ARAC_FAMILY_1"/>
    <property type="match status" value="1"/>
</dbReference>
<evidence type="ECO:0000313" key="11">
    <source>
        <dbReference type="EMBL" id="MFB9758671.1"/>
    </source>
</evidence>
<keyword evidence="5" id="KW-0805">Transcription regulation</keyword>
<accession>A0ABV5WDI6</accession>
<dbReference type="InterPro" id="IPR001789">
    <property type="entry name" value="Sig_transdc_resp-reg_receiver"/>
</dbReference>
<dbReference type="InterPro" id="IPR018062">
    <property type="entry name" value="HTH_AraC-typ_CS"/>
</dbReference>
<dbReference type="SUPFAM" id="SSF46689">
    <property type="entry name" value="Homeodomain-like"/>
    <property type="match status" value="2"/>
</dbReference>
<dbReference type="InterPro" id="IPR041522">
    <property type="entry name" value="CdaR_GGDEF"/>
</dbReference>
<dbReference type="PROSITE" id="PS01124">
    <property type="entry name" value="HTH_ARAC_FAMILY_2"/>
    <property type="match status" value="1"/>
</dbReference>
<dbReference type="Pfam" id="PF00072">
    <property type="entry name" value="Response_reg"/>
    <property type="match status" value="1"/>
</dbReference>
<dbReference type="Pfam" id="PF12833">
    <property type="entry name" value="HTH_18"/>
    <property type="match status" value="1"/>
</dbReference>
<dbReference type="SMART" id="SM00448">
    <property type="entry name" value="REC"/>
    <property type="match status" value="1"/>
</dbReference>
<feature type="domain" description="HTH araC/xylS-type" evidence="9">
    <location>
        <begin position="393"/>
        <end position="490"/>
    </location>
</feature>
<keyword evidence="6" id="KW-0238">DNA-binding</keyword>
<keyword evidence="7" id="KW-0804">Transcription</keyword>
<dbReference type="InterPro" id="IPR020449">
    <property type="entry name" value="Tscrpt_reg_AraC-type_HTH"/>
</dbReference>
<dbReference type="EMBL" id="JBHMAF010000038">
    <property type="protein sequence ID" value="MFB9758671.1"/>
    <property type="molecule type" value="Genomic_DNA"/>
</dbReference>
<evidence type="ECO:0000256" key="5">
    <source>
        <dbReference type="ARBA" id="ARBA00023015"/>
    </source>
</evidence>
<comment type="subcellular location">
    <subcellularLocation>
        <location evidence="1">Cytoplasm</location>
    </subcellularLocation>
</comment>
<dbReference type="PANTHER" id="PTHR42713">
    <property type="entry name" value="HISTIDINE KINASE-RELATED"/>
    <property type="match status" value="1"/>
</dbReference>
<dbReference type="SMART" id="SM00342">
    <property type="entry name" value="HTH_ARAC"/>
    <property type="match status" value="1"/>
</dbReference>
<evidence type="ECO:0000259" key="9">
    <source>
        <dbReference type="PROSITE" id="PS01124"/>
    </source>
</evidence>
<dbReference type="RefSeq" id="WP_379948964.1">
    <property type="nucleotide sequence ID" value="NZ_JBHMAF010000038.1"/>
</dbReference>
<dbReference type="PRINTS" id="PR00032">
    <property type="entry name" value="HTHARAC"/>
</dbReference>
<dbReference type="InterPro" id="IPR009057">
    <property type="entry name" value="Homeodomain-like_sf"/>
</dbReference>
<evidence type="ECO:0000256" key="1">
    <source>
        <dbReference type="ARBA" id="ARBA00004496"/>
    </source>
</evidence>
<evidence type="ECO:0000259" key="10">
    <source>
        <dbReference type="PROSITE" id="PS50110"/>
    </source>
</evidence>
<protein>
    <submittedName>
        <fullName evidence="11">Response regulator</fullName>
    </submittedName>
</protein>
<feature type="modified residue" description="4-aspartylphosphate" evidence="8">
    <location>
        <position position="55"/>
    </location>
</feature>